<evidence type="ECO:0000313" key="3">
    <source>
        <dbReference type="Proteomes" id="UP000035009"/>
    </source>
</evidence>
<feature type="transmembrane region" description="Helical" evidence="1">
    <location>
        <begin position="99"/>
        <end position="123"/>
    </location>
</feature>
<dbReference type="EMBL" id="BAOP01000053">
    <property type="protein sequence ID" value="GAC81956.1"/>
    <property type="molecule type" value="Genomic_DNA"/>
</dbReference>
<keyword evidence="1" id="KW-0472">Membrane</keyword>
<evidence type="ECO:0000313" key="2">
    <source>
        <dbReference type="EMBL" id="GAC81956.1"/>
    </source>
</evidence>
<dbReference type="Proteomes" id="UP000035009">
    <property type="component" value="Unassembled WGS sequence"/>
</dbReference>
<comment type="caution">
    <text evidence="2">The sequence shown here is derived from an EMBL/GenBank/DDBJ whole genome shotgun (WGS) entry which is preliminary data.</text>
</comment>
<dbReference type="STRING" id="410332.SAMN04488550_1908"/>
<keyword evidence="1" id="KW-1133">Transmembrane helix</keyword>
<accession>M3TKD9</accession>
<sequence length="230" mass="24729">MTADPDASDRGPSEGRELSVQLGTTASVAVLFLVLRMLAVAHWDWHTVAAIADTFDFSDAFPIAFGTVVGQPVLTGVFIALLLPIVLMRVVWPMDRHRGTITVSIVLGAVTLLTMALSMTVTFGNPSTFLGAAAVGLVIAAMRLWWRTGAVHDVLLRVSRRVSMLAAAGVLTLAAVNDVPWMGAERITTDEGVIEGYVLEAEPGFLHVLTDDREVIILPDSSVHMRELVD</sequence>
<feature type="transmembrane region" description="Helical" evidence="1">
    <location>
        <begin position="20"/>
        <end position="43"/>
    </location>
</feature>
<feature type="transmembrane region" description="Helical" evidence="1">
    <location>
        <begin position="63"/>
        <end position="87"/>
    </location>
</feature>
<dbReference type="AlphaFoldDB" id="M3TKD9"/>
<name>M3TKD9_GORML</name>
<dbReference type="OrthoDB" id="4229874at2"/>
<keyword evidence="3" id="KW-1185">Reference proteome</keyword>
<dbReference type="eggNOG" id="ENOG50331QX">
    <property type="taxonomic scope" value="Bacteria"/>
</dbReference>
<feature type="transmembrane region" description="Helical" evidence="1">
    <location>
        <begin position="129"/>
        <end position="146"/>
    </location>
</feature>
<evidence type="ECO:0000256" key="1">
    <source>
        <dbReference type="SAM" id="Phobius"/>
    </source>
</evidence>
<keyword evidence="1" id="KW-0812">Transmembrane</keyword>
<dbReference type="RefSeq" id="WP_008382121.1">
    <property type="nucleotide sequence ID" value="NZ_BAOP01000053.1"/>
</dbReference>
<reference evidence="2 3" key="1">
    <citation type="submission" date="2013-02" db="EMBL/GenBank/DDBJ databases">
        <title>Whole genome shotgun sequence of Gordonia malaquae NBRC 108250.</title>
        <authorList>
            <person name="Yoshida I."/>
            <person name="Hosoyama A."/>
            <person name="Tsuchikane K."/>
            <person name="Ando Y."/>
            <person name="Baba S."/>
            <person name="Ohji S."/>
            <person name="Hamada M."/>
            <person name="Tamura T."/>
            <person name="Yamazoe A."/>
            <person name="Yamazaki S."/>
            <person name="Fujita N."/>
        </authorList>
    </citation>
    <scope>NUCLEOTIDE SEQUENCE [LARGE SCALE GENOMIC DNA]</scope>
    <source>
        <strain evidence="2 3">NBRC 108250</strain>
    </source>
</reference>
<protein>
    <submittedName>
        <fullName evidence="2">Uncharacterized protein</fullName>
    </submittedName>
</protein>
<gene>
    <name evidence="2" type="ORF">GM1_053_00120</name>
</gene>
<organism evidence="2 3">
    <name type="scientific">Gordonia malaquae NBRC 108250</name>
    <dbReference type="NCBI Taxonomy" id="1223542"/>
    <lineage>
        <taxon>Bacteria</taxon>
        <taxon>Bacillati</taxon>
        <taxon>Actinomycetota</taxon>
        <taxon>Actinomycetes</taxon>
        <taxon>Mycobacteriales</taxon>
        <taxon>Gordoniaceae</taxon>
        <taxon>Gordonia</taxon>
    </lineage>
</organism>
<proteinExistence type="predicted"/>